<organism evidence="13 14">
    <name type="scientific">Chondrus crispus</name>
    <name type="common">Carrageen Irish moss</name>
    <name type="synonym">Polymorpha crispa</name>
    <dbReference type="NCBI Taxonomy" id="2769"/>
    <lineage>
        <taxon>Eukaryota</taxon>
        <taxon>Rhodophyta</taxon>
        <taxon>Florideophyceae</taxon>
        <taxon>Rhodymeniophycidae</taxon>
        <taxon>Gigartinales</taxon>
        <taxon>Gigartinaceae</taxon>
        <taxon>Chondrus</taxon>
    </lineage>
</organism>
<keyword evidence="7" id="KW-0676">Redox-active center</keyword>
<dbReference type="Proteomes" id="UP000012073">
    <property type="component" value="Unassembled WGS sequence"/>
</dbReference>
<dbReference type="PIRSF" id="PIRSF000239">
    <property type="entry name" value="AHPC"/>
    <property type="match status" value="1"/>
</dbReference>
<dbReference type="Gramene" id="CDF37712">
    <property type="protein sequence ID" value="CDF37712"/>
    <property type="gene ID" value="CHC_T00005923001"/>
</dbReference>
<evidence type="ECO:0000256" key="7">
    <source>
        <dbReference type="ARBA" id="ARBA00023284"/>
    </source>
</evidence>
<dbReference type="GO" id="GO:0005737">
    <property type="term" value="C:cytoplasm"/>
    <property type="evidence" value="ECO:0007669"/>
    <property type="project" value="TreeGrafter"/>
</dbReference>
<dbReference type="KEGG" id="ccp:CHC_T00005923001"/>
<dbReference type="STRING" id="2769.R7QGR8"/>
<keyword evidence="5" id="KW-0560">Oxidoreductase</keyword>
<dbReference type="FunFam" id="3.40.30.10:FF:000007">
    <property type="entry name" value="Thioredoxin-dependent thiol peroxidase"/>
    <property type="match status" value="1"/>
</dbReference>
<dbReference type="OrthoDB" id="338622at2759"/>
<sequence length="154" mass="16625">MSVTVGSPAVDFSLPTSGGGTLSAADLQAKAEFVIIYFYPRDATPGCTTEAKDFRDLAPQLEQLNATVVGVSRDSVESHDAFVKDLDLNFPLITDDGTLTEGYGVWKLRKLGDKEMMIVERSTFILRGGKVVKEWRGVKSTGHAAAVVESLKSL</sequence>
<dbReference type="OMA" id="YTGGCNI"/>
<evidence type="ECO:0000256" key="1">
    <source>
        <dbReference type="ARBA" id="ARBA00011245"/>
    </source>
</evidence>
<evidence type="ECO:0000256" key="2">
    <source>
        <dbReference type="ARBA" id="ARBA00013017"/>
    </source>
</evidence>
<gene>
    <name evidence="13" type="ORF">CHC_T00005923001</name>
</gene>
<dbReference type="SUPFAM" id="SSF52833">
    <property type="entry name" value="Thioredoxin-like"/>
    <property type="match status" value="1"/>
</dbReference>
<dbReference type="AlphaFoldDB" id="R7QGR8"/>
<accession>R7QGR8</accession>
<protein>
    <recommendedName>
        <fullName evidence="2">thioredoxin-dependent peroxiredoxin</fullName>
        <ecNumber evidence="2">1.11.1.24</ecNumber>
    </recommendedName>
    <alternativeName>
        <fullName evidence="8">Thioredoxin peroxidase</fullName>
    </alternativeName>
</protein>
<keyword evidence="14" id="KW-1185">Reference proteome</keyword>
<dbReference type="GO" id="GO:0045454">
    <property type="term" value="P:cell redox homeostasis"/>
    <property type="evidence" value="ECO:0007669"/>
    <property type="project" value="TreeGrafter"/>
</dbReference>
<comment type="similarity">
    <text evidence="9">Belongs to the peroxiredoxin family. BCP/PrxQ subfamily.</text>
</comment>
<reference evidence="14" key="1">
    <citation type="journal article" date="2013" name="Proc. Natl. Acad. Sci. U.S.A.">
        <title>Genome structure and metabolic features in the red seaweed Chondrus crispus shed light on evolution of the Archaeplastida.</title>
        <authorList>
            <person name="Collen J."/>
            <person name="Porcel B."/>
            <person name="Carre W."/>
            <person name="Ball S.G."/>
            <person name="Chaparro C."/>
            <person name="Tonon T."/>
            <person name="Barbeyron T."/>
            <person name="Michel G."/>
            <person name="Noel B."/>
            <person name="Valentin K."/>
            <person name="Elias M."/>
            <person name="Artiguenave F."/>
            <person name="Arun A."/>
            <person name="Aury J.M."/>
            <person name="Barbosa-Neto J.F."/>
            <person name="Bothwell J.H."/>
            <person name="Bouget F.Y."/>
            <person name="Brillet L."/>
            <person name="Cabello-Hurtado F."/>
            <person name="Capella-Gutierrez S."/>
            <person name="Charrier B."/>
            <person name="Cladiere L."/>
            <person name="Cock J.M."/>
            <person name="Coelho S.M."/>
            <person name="Colleoni C."/>
            <person name="Czjzek M."/>
            <person name="Da Silva C."/>
            <person name="Delage L."/>
            <person name="Denoeud F."/>
            <person name="Deschamps P."/>
            <person name="Dittami S.M."/>
            <person name="Gabaldon T."/>
            <person name="Gachon C.M."/>
            <person name="Groisillier A."/>
            <person name="Herve C."/>
            <person name="Jabbari K."/>
            <person name="Katinka M."/>
            <person name="Kloareg B."/>
            <person name="Kowalczyk N."/>
            <person name="Labadie K."/>
            <person name="Leblanc C."/>
            <person name="Lopez P.J."/>
            <person name="McLachlan D.H."/>
            <person name="Meslet-Cladiere L."/>
            <person name="Moustafa A."/>
            <person name="Nehr Z."/>
            <person name="Nyvall Collen P."/>
            <person name="Panaud O."/>
            <person name="Partensky F."/>
            <person name="Poulain J."/>
            <person name="Rensing S.A."/>
            <person name="Rousvoal S."/>
            <person name="Samson G."/>
            <person name="Symeonidi A."/>
            <person name="Weissenbach J."/>
            <person name="Zambounis A."/>
            <person name="Wincker P."/>
            <person name="Boyen C."/>
        </authorList>
    </citation>
    <scope>NUCLEOTIDE SEQUENCE [LARGE SCALE GENOMIC DNA]</scope>
    <source>
        <strain evidence="14">cv. Stackhouse</strain>
    </source>
</reference>
<evidence type="ECO:0000256" key="6">
    <source>
        <dbReference type="ARBA" id="ARBA00023157"/>
    </source>
</evidence>
<dbReference type="PhylomeDB" id="R7QGR8"/>
<evidence type="ECO:0000256" key="10">
    <source>
        <dbReference type="ARBA" id="ARBA00049091"/>
    </source>
</evidence>
<evidence type="ECO:0000256" key="8">
    <source>
        <dbReference type="ARBA" id="ARBA00032824"/>
    </source>
</evidence>
<feature type="active site" description="Cysteine sulfenic acid (-SOH) intermediate; for peroxidase activity" evidence="11">
    <location>
        <position position="47"/>
    </location>
</feature>
<dbReference type="InterPro" id="IPR000866">
    <property type="entry name" value="AhpC/TSA"/>
</dbReference>
<dbReference type="GeneID" id="17325299"/>
<evidence type="ECO:0000313" key="14">
    <source>
        <dbReference type="Proteomes" id="UP000012073"/>
    </source>
</evidence>
<feature type="domain" description="Thioredoxin" evidence="12">
    <location>
        <begin position="3"/>
        <end position="154"/>
    </location>
</feature>
<evidence type="ECO:0000259" key="12">
    <source>
        <dbReference type="PROSITE" id="PS51352"/>
    </source>
</evidence>
<keyword evidence="6" id="KW-1015">Disulfide bond</keyword>
<name>R7QGR8_CHOCR</name>
<dbReference type="EC" id="1.11.1.24" evidence="2"/>
<dbReference type="InterPro" id="IPR024706">
    <property type="entry name" value="Peroxiredoxin_AhpC-typ"/>
</dbReference>
<dbReference type="InterPro" id="IPR050924">
    <property type="entry name" value="Peroxiredoxin_BCP/PrxQ"/>
</dbReference>
<dbReference type="Gene3D" id="3.40.30.10">
    <property type="entry name" value="Glutaredoxin"/>
    <property type="match status" value="1"/>
</dbReference>
<dbReference type="RefSeq" id="XP_005717583.1">
    <property type="nucleotide sequence ID" value="XM_005717526.1"/>
</dbReference>
<dbReference type="PANTHER" id="PTHR42801:SF4">
    <property type="entry name" value="AHPC_TSA FAMILY PROTEIN"/>
    <property type="match status" value="1"/>
</dbReference>
<dbReference type="InterPro" id="IPR013766">
    <property type="entry name" value="Thioredoxin_domain"/>
</dbReference>
<comment type="catalytic activity">
    <reaction evidence="10">
        <text>a hydroperoxide + [thioredoxin]-dithiol = an alcohol + [thioredoxin]-disulfide + H2O</text>
        <dbReference type="Rhea" id="RHEA:62620"/>
        <dbReference type="Rhea" id="RHEA-COMP:10698"/>
        <dbReference type="Rhea" id="RHEA-COMP:10700"/>
        <dbReference type="ChEBI" id="CHEBI:15377"/>
        <dbReference type="ChEBI" id="CHEBI:29950"/>
        <dbReference type="ChEBI" id="CHEBI:30879"/>
        <dbReference type="ChEBI" id="CHEBI:35924"/>
        <dbReference type="ChEBI" id="CHEBI:50058"/>
        <dbReference type="EC" id="1.11.1.24"/>
    </reaction>
</comment>
<dbReference type="GO" id="GO:0034599">
    <property type="term" value="P:cellular response to oxidative stress"/>
    <property type="evidence" value="ECO:0007669"/>
    <property type="project" value="TreeGrafter"/>
</dbReference>
<evidence type="ECO:0000256" key="9">
    <source>
        <dbReference type="ARBA" id="ARBA00038489"/>
    </source>
</evidence>
<keyword evidence="4" id="KW-0049">Antioxidant</keyword>
<dbReference type="PANTHER" id="PTHR42801">
    <property type="entry name" value="THIOREDOXIN-DEPENDENT PEROXIDE REDUCTASE"/>
    <property type="match status" value="1"/>
</dbReference>
<dbReference type="PROSITE" id="PS51352">
    <property type="entry name" value="THIOREDOXIN_2"/>
    <property type="match status" value="1"/>
</dbReference>
<keyword evidence="3" id="KW-0575">Peroxidase</keyword>
<comment type="subunit">
    <text evidence="1">Monomer.</text>
</comment>
<evidence type="ECO:0000256" key="3">
    <source>
        <dbReference type="ARBA" id="ARBA00022559"/>
    </source>
</evidence>
<dbReference type="CDD" id="cd03017">
    <property type="entry name" value="PRX_BCP"/>
    <property type="match status" value="1"/>
</dbReference>
<dbReference type="GO" id="GO:0008379">
    <property type="term" value="F:thioredoxin peroxidase activity"/>
    <property type="evidence" value="ECO:0007669"/>
    <property type="project" value="TreeGrafter"/>
</dbReference>
<dbReference type="InterPro" id="IPR036249">
    <property type="entry name" value="Thioredoxin-like_sf"/>
</dbReference>
<evidence type="ECO:0000256" key="11">
    <source>
        <dbReference type="PIRSR" id="PIRSR000239-1"/>
    </source>
</evidence>
<dbReference type="Pfam" id="PF00578">
    <property type="entry name" value="AhpC-TSA"/>
    <property type="match status" value="1"/>
</dbReference>
<evidence type="ECO:0000256" key="5">
    <source>
        <dbReference type="ARBA" id="ARBA00023002"/>
    </source>
</evidence>
<evidence type="ECO:0000313" key="13">
    <source>
        <dbReference type="EMBL" id="CDF37712.1"/>
    </source>
</evidence>
<evidence type="ECO:0000256" key="4">
    <source>
        <dbReference type="ARBA" id="ARBA00022862"/>
    </source>
</evidence>
<dbReference type="EMBL" id="HG001864">
    <property type="protein sequence ID" value="CDF37712.1"/>
    <property type="molecule type" value="Genomic_DNA"/>
</dbReference>
<proteinExistence type="inferred from homology"/>